<dbReference type="InterPro" id="IPR001650">
    <property type="entry name" value="Helicase_C-like"/>
</dbReference>
<dbReference type="SMART" id="SM00487">
    <property type="entry name" value="DEXDc"/>
    <property type="match status" value="1"/>
</dbReference>
<dbReference type="GO" id="GO:0005524">
    <property type="term" value="F:ATP binding"/>
    <property type="evidence" value="ECO:0007669"/>
    <property type="project" value="InterPro"/>
</dbReference>
<feature type="domain" description="Helicase ATP-binding" evidence="2">
    <location>
        <begin position="267"/>
        <end position="419"/>
    </location>
</feature>
<dbReference type="Pfam" id="PF00271">
    <property type="entry name" value="Helicase_C"/>
    <property type="match status" value="1"/>
</dbReference>
<name>A0A4Q7WW44_9ACTN</name>
<dbReference type="CDD" id="cd18793">
    <property type="entry name" value="SF2_C_SNF"/>
    <property type="match status" value="1"/>
</dbReference>
<accession>A0A4Q7WW44</accession>
<comment type="caution">
    <text evidence="4">The sequence shown here is derived from an EMBL/GenBank/DDBJ whole genome shotgun (WGS) entry which is preliminary data.</text>
</comment>
<dbReference type="InterPro" id="IPR027417">
    <property type="entry name" value="P-loop_NTPase"/>
</dbReference>
<dbReference type="SMART" id="SM00490">
    <property type="entry name" value="HELICc"/>
    <property type="match status" value="1"/>
</dbReference>
<gene>
    <name evidence="4" type="ORF">EV645_4845</name>
</gene>
<dbReference type="PROSITE" id="PS51192">
    <property type="entry name" value="HELICASE_ATP_BIND_1"/>
    <property type="match status" value="1"/>
</dbReference>
<dbReference type="InterPro" id="IPR000330">
    <property type="entry name" value="SNF2_N"/>
</dbReference>
<dbReference type="Proteomes" id="UP000292027">
    <property type="component" value="Unassembled WGS sequence"/>
</dbReference>
<reference evidence="4 5" key="1">
    <citation type="journal article" date="2015" name="Stand. Genomic Sci.">
        <title>Genomic Encyclopedia of Bacterial and Archaeal Type Strains, Phase III: the genomes of soil and plant-associated and newly described type strains.</title>
        <authorList>
            <person name="Whitman W.B."/>
            <person name="Woyke T."/>
            <person name="Klenk H.P."/>
            <person name="Zhou Y."/>
            <person name="Lilburn T.G."/>
            <person name="Beck B.J."/>
            <person name="De Vos P."/>
            <person name="Vandamme P."/>
            <person name="Eisen J.A."/>
            <person name="Garrity G."/>
            <person name="Hugenholtz P."/>
            <person name="Kyrpides N.C."/>
        </authorList>
    </citation>
    <scope>NUCLEOTIDE SEQUENCE [LARGE SCALE GENOMIC DNA]</scope>
    <source>
        <strain evidence="4 5">VKM Ac-2540</strain>
    </source>
</reference>
<feature type="domain" description="Helicase C-terminal" evidence="3">
    <location>
        <begin position="674"/>
        <end position="879"/>
    </location>
</feature>
<dbReference type="GO" id="GO:0031297">
    <property type="term" value="P:replication fork processing"/>
    <property type="evidence" value="ECO:0007669"/>
    <property type="project" value="TreeGrafter"/>
</dbReference>
<dbReference type="PROSITE" id="PS00690">
    <property type="entry name" value="DEAH_ATP_HELICASE"/>
    <property type="match status" value="1"/>
</dbReference>
<dbReference type="PANTHER" id="PTHR45766">
    <property type="entry name" value="DNA ANNEALING HELICASE AND ENDONUCLEASE ZRANB3 FAMILY MEMBER"/>
    <property type="match status" value="1"/>
</dbReference>
<keyword evidence="1" id="KW-0378">Hydrolase</keyword>
<dbReference type="Gene3D" id="3.40.50.300">
    <property type="entry name" value="P-loop containing nucleotide triphosphate hydrolases"/>
    <property type="match status" value="1"/>
</dbReference>
<evidence type="ECO:0000256" key="1">
    <source>
        <dbReference type="ARBA" id="ARBA00022801"/>
    </source>
</evidence>
<dbReference type="OrthoDB" id="9814088at2"/>
<dbReference type="PROSITE" id="PS51194">
    <property type="entry name" value="HELICASE_CTER"/>
    <property type="match status" value="1"/>
</dbReference>
<dbReference type="PANTHER" id="PTHR45766:SF6">
    <property type="entry name" value="SWI_SNF-RELATED MATRIX-ASSOCIATED ACTIN-DEPENDENT REGULATOR OF CHROMATIN SUBFAMILY A-LIKE PROTEIN 1"/>
    <property type="match status" value="1"/>
</dbReference>
<dbReference type="SUPFAM" id="SSF56024">
    <property type="entry name" value="Phospholipase D/nuclease"/>
    <property type="match status" value="1"/>
</dbReference>
<keyword evidence="5" id="KW-1185">Reference proteome</keyword>
<evidence type="ECO:0000313" key="4">
    <source>
        <dbReference type="EMBL" id="RZU13985.1"/>
    </source>
</evidence>
<dbReference type="GO" id="GO:0016787">
    <property type="term" value="F:hydrolase activity"/>
    <property type="evidence" value="ECO:0007669"/>
    <property type="project" value="UniProtKB-KW"/>
</dbReference>
<dbReference type="AlphaFoldDB" id="A0A4Q7WW44"/>
<proteinExistence type="predicted"/>
<dbReference type="InterPro" id="IPR002464">
    <property type="entry name" value="DNA/RNA_helicase_DEAH_CS"/>
</dbReference>
<protein>
    <submittedName>
        <fullName evidence="4">SNF2 domain-containing protein</fullName>
    </submittedName>
</protein>
<dbReference type="SUPFAM" id="SSF52540">
    <property type="entry name" value="P-loop containing nucleoside triphosphate hydrolases"/>
    <property type="match status" value="1"/>
</dbReference>
<sequence length="1153" mass="127307">MTQLPDFATNRAPSDATSTVADKVNELFRLLRENKVTAPPIAIATAYINPAGFALLADELETAPRVRLLLGAEPVEDSVRAITLGDSDQDARRDAAIANHQAWLEAERDTMGFARVPTSDAKRMVEWLQSVDSEGSAKVEVRRYTGGFLHGKTYLVEDGAAQAAIAGSSNMTYAGLAHNAELNLGTGGGTHSAGKVREWLEHFWSLSDPYDLAELYGRLWDPHTPWSVYLRMLWELYGEHLDADENPNVRTGLHLTRFQADGVARMERLLDEHGGVLVADEVGLGKTFLAGEVIYRTANVNRQRVLVVAPAALKSSMWEPFLETHDFSRWVKVYSYEEVRNRLDPDKGPIDAFMQEVEDYSLIVIDEAHNLRNSGAQRSGAVDRVITAGSPKRVVLLTATPVNNSLNDLETLVKYFIRDDARFASLGIPSIREYIKQAQAIDPANLTPEHLFDLMDQVAVRRTRKFVKEHYANELIIGPDGKPTTIKFPQPKVRRIDYGLDADGLALIDAMVYALDDPADPHTPRAWEDRSRDPKRLMLARYLSSMYTVDHDLQEYQITNAGLLRSGLLKRLESSPQALHASLEKMIVSHESFLSALGKGFVLKGEALSEWVSSDSDDLDEFVAEFDKDDQIESVDGYHLSELQVDVDSDITLLRELRDLAEVVIDGIEPKAERLIEELIQIAAEAQRVDPRGLSHADRRKVIIFSAFTDTILPIHETVVKAIENAPAGSPLADYRERVAPPIMGSYARTHERGASGGVDQGGRASTIAGFAPATAGPRNAAGEPSAKDEFDILFTTDVLAEGVNLQQAGQMINYDLPWNPMRIVQRHGRVDRIGSKHDYVYLGLFFPAERLDALLELESRLEAKLALADAAIGAGEVLPGRGPGHEVNLADDQVIEEFERLLDAGGSSASLSGEEYRRRLFGAFSMEPVLKSDVLSLPYGSGSGFVNPVVHGNGYVFCVKIGKSAKPWFRYVPANDDWSLRLTEDGVPIVSQDTLISLRVADPQNSIAERWLPEDVYDHAFDAWEVARDSVYAAWKELTDPNAFQPDLPLSFRDAYSLVLRKGGYLGRDAQIALANRLRSVPTAKVARQVRSALNQGATDEQRIGLIAEVLDEAGITAPPPREPLADIEKHEVRLVTWLAVKGTRSVDGTAG</sequence>
<dbReference type="EMBL" id="SHKR01000013">
    <property type="protein sequence ID" value="RZU13985.1"/>
    <property type="molecule type" value="Genomic_DNA"/>
</dbReference>
<dbReference type="InterPro" id="IPR038718">
    <property type="entry name" value="SNF2-like_sf"/>
</dbReference>
<dbReference type="Pfam" id="PF13091">
    <property type="entry name" value="PLDc_2"/>
    <property type="match status" value="1"/>
</dbReference>
<dbReference type="Gene3D" id="3.30.870.10">
    <property type="entry name" value="Endonuclease Chain A"/>
    <property type="match status" value="1"/>
</dbReference>
<evidence type="ECO:0000313" key="5">
    <source>
        <dbReference type="Proteomes" id="UP000292027"/>
    </source>
</evidence>
<dbReference type="InterPro" id="IPR025202">
    <property type="entry name" value="PLD-like_dom"/>
</dbReference>
<dbReference type="Pfam" id="PF00176">
    <property type="entry name" value="SNF2-rel_dom"/>
    <property type="match status" value="1"/>
</dbReference>
<dbReference type="InterPro" id="IPR049730">
    <property type="entry name" value="SNF2/RAD54-like_C"/>
</dbReference>
<dbReference type="Gene3D" id="3.40.50.10810">
    <property type="entry name" value="Tandem AAA-ATPase domain"/>
    <property type="match status" value="1"/>
</dbReference>
<organism evidence="4 5">
    <name type="scientific">Kribbella rubisoli</name>
    <dbReference type="NCBI Taxonomy" id="3075929"/>
    <lineage>
        <taxon>Bacteria</taxon>
        <taxon>Bacillati</taxon>
        <taxon>Actinomycetota</taxon>
        <taxon>Actinomycetes</taxon>
        <taxon>Propionibacteriales</taxon>
        <taxon>Kribbellaceae</taxon>
        <taxon>Kribbella</taxon>
    </lineage>
</organism>
<dbReference type="InterPro" id="IPR014001">
    <property type="entry name" value="Helicase_ATP-bd"/>
</dbReference>
<evidence type="ECO:0000259" key="3">
    <source>
        <dbReference type="PROSITE" id="PS51194"/>
    </source>
</evidence>
<dbReference type="GO" id="GO:0006281">
    <property type="term" value="P:DNA repair"/>
    <property type="evidence" value="ECO:0007669"/>
    <property type="project" value="TreeGrafter"/>
</dbReference>
<evidence type="ECO:0000259" key="2">
    <source>
        <dbReference type="PROSITE" id="PS51192"/>
    </source>
</evidence>